<organism evidence="1 2">
    <name type="scientific">Pyropia yezoensis</name>
    <name type="common">Susabi-nori</name>
    <name type="synonym">Porphyra yezoensis</name>
    <dbReference type="NCBI Taxonomy" id="2788"/>
    <lineage>
        <taxon>Eukaryota</taxon>
        <taxon>Rhodophyta</taxon>
        <taxon>Bangiophyceae</taxon>
        <taxon>Bangiales</taxon>
        <taxon>Bangiaceae</taxon>
        <taxon>Pyropia</taxon>
    </lineage>
</organism>
<reference evidence="1" key="1">
    <citation type="submission" date="2019-11" db="EMBL/GenBank/DDBJ databases">
        <title>Nori genome reveals adaptations in red seaweeds to the harsh intertidal environment.</title>
        <authorList>
            <person name="Wang D."/>
            <person name="Mao Y."/>
        </authorList>
    </citation>
    <scope>NUCLEOTIDE SEQUENCE</scope>
    <source>
        <tissue evidence="1">Gametophyte</tissue>
    </source>
</reference>
<comment type="caution">
    <text evidence="1">The sequence shown here is derived from an EMBL/GenBank/DDBJ whole genome shotgun (WGS) entry which is preliminary data.</text>
</comment>
<protein>
    <submittedName>
        <fullName evidence="1">Uncharacterized protein</fullName>
    </submittedName>
</protein>
<gene>
    <name evidence="1" type="ORF">I4F81_001349</name>
</gene>
<sequence length="195" mass="18963">MDRLPLLRIASTSCLVWAGVSLGTSLAAASKRTSPLLAAPVAVDVQRRISGTSLAVEAALGAIAAGALAASGRSAKPAAAAAAVASAGGGRVRPALAAAAGLLVLQAALVGPRVNAASHDTPPTSEGRGGSSSLAAEPAVAASSSDDGEENGVVHALRQATVDRGPSHAFAHKLYVAAEAGKMLSAGMAGFFLIP</sequence>
<proteinExistence type="predicted"/>
<name>A0ACC3BM97_PYRYE</name>
<dbReference type="Proteomes" id="UP000798662">
    <property type="component" value="Chromosome 1"/>
</dbReference>
<evidence type="ECO:0000313" key="1">
    <source>
        <dbReference type="EMBL" id="KAK1858748.1"/>
    </source>
</evidence>
<accession>A0ACC3BM97</accession>
<evidence type="ECO:0000313" key="2">
    <source>
        <dbReference type="Proteomes" id="UP000798662"/>
    </source>
</evidence>
<keyword evidence="2" id="KW-1185">Reference proteome</keyword>
<dbReference type="EMBL" id="CM020618">
    <property type="protein sequence ID" value="KAK1858748.1"/>
    <property type="molecule type" value="Genomic_DNA"/>
</dbReference>